<feature type="signal peptide" evidence="1">
    <location>
        <begin position="1"/>
        <end position="17"/>
    </location>
</feature>
<evidence type="ECO:0000256" key="1">
    <source>
        <dbReference type="SAM" id="SignalP"/>
    </source>
</evidence>
<reference evidence="2 3" key="1">
    <citation type="submission" date="2023-01" db="EMBL/GenBank/DDBJ databases">
        <title>Analysis of 21 Apiospora genomes using comparative genomics revels a genus with tremendous synthesis potential of carbohydrate active enzymes and secondary metabolites.</title>
        <authorList>
            <person name="Sorensen T."/>
        </authorList>
    </citation>
    <scope>NUCLEOTIDE SEQUENCE [LARGE SCALE GENOMIC DNA]</scope>
    <source>
        <strain evidence="2 3">CBS 117206</strain>
    </source>
</reference>
<evidence type="ECO:0000313" key="3">
    <source>
        <dbReference type="Proteomes" id="UP001392437"/>
    </source>
</evidence>
<evidence type="ECO:0000313" key="2">
    <source>
        <dbReference type="EMBL" id="KAK8095504.1"/>
    </source>
</evidence>
<keyword evidence="3" id="KW-1185">Reference proteome</keyword>
<gene>
    <name evidence="2" type="ORF">PG999_013526</name>
</gene>
<feature type="chain" id="PRO_5043553148" description="Neocarzinostatin family protein" evidence="1">
    <location>
        <begin position="18"/>
        <end position="152"/>
    </location>
</feature>
<keyword evidence="1" id="KW-0732">Signal</keyword>
<sequence>MLSSGVFTLLLADLAVAGPVWPRYTVGPEHLEVLQMRASTSVNPAAVRETKCINSKVNIAFHDENVAQLGICGGIAGKITKCGGAPPSTTGVSGTAKFTVNTATNGGTINVSKGRWEQCIRAARAVCPTGSMSATCAGGASNGDIKFTLDNP</sequence>
<dbReference type="Proteomes" id="UP001392437">
    <property type="component" value="Unassembled WGS sequence"/>
</dbReference>
<comment type="caution">
    <text evidence="2">The sequence shown here is derived from an EMBL/GenBank/DDBJ whole genome shotgun (WGS) entry which is preliminary data.</text>
</comment>
<evidence type="ECO:0008006" key="4">
    <source>
        <dbReference type="Google" id="ProtNLM"/>
    </source>
</evidence>
<dbReference type="AlphaFoldDB" id="A0AAW0QA93"/>
<proteinExistence type="predicted"/>
<organism evidence="2 3">
    <name type="scientific">Apiospora kogelbergensis</name>
    <dbReference type="NCBI Taxonomy" id="1337665"/>
    <lineage>
        <taxon>Eukaryota</taxon>
        <taxon>Fungi</taxon>
        <taxon>Dikarya</taxon>
        <taxon>Ascomycota</taxon>
        <taxon>Pezizomycotina</taxon>
        <taxon>Sordariomycetes</taxon>
        <taxon>Xylariomycetidae</taxon>
        <taxon>Amphisphaeriales</taxon>
        <taxon>Apiosporaceae</taxon>
        <taxon>Apiospora</taxon>
    </lineage>
</organism>
<dbReference type="EMBL" id="JAQQWP010000011">
    <property type="protein sequence ID" value="KAK8095504.1"/>
    <property type="molecule type" value="Genomic_DNA"/>
</dbReference>
<accession>A0AAW0QA93</accession>
<name>A0AAW0QA93_9PEZI</name>
<protein>
    <recommendedName>
        <fullName evidence="4">Neocarzinostatin family protein</fullName>
    </recommendedName>
</protein>